<comment type="caution">
    <text evidence="1">The sequence shown here is derived from an EMBL/GenBank/DDBJ whole genome shotgun (WGS) entry which is preliminary data.</text>
</comment>
<proteinExistence type="predicted"/>
<evidence type="ECO:0000313" key="1">
    <source>
        <dbReference type="EMBL" id="KAI4861753.1"/>
    </source>
</evidence>
<dbReference type="Proteomes" id="UP001497700">
    <property type="component" value="Unassembled WGS sequence"/>
</dbReference>
<gene>
    <name evidence="1" type="ORF">F4820DRAFT_464459</name>
</gene>
<accession>A0ACB9YRF5</accession>
<name>A0ACB9YRF5_9PEZI</name>
<protein>
    <submittedName>
        <fullName evidence="1">Uncharacterized protein</fullName>
    </submittedName>
</protein>
<keyword evidence="2" id="KW-1185">Reference proteome</keyword>
<dbReference type="EMBL" id="MU393543">
    <property type="protein sequence ID" value="KAI4861753.1"/>
    <property type="molecule type" value="Genomic_DNA"/>
</dbReference>
<evidence type="ECO:0000313" key="2">
    <source>
        <dbReference type="Proteomes" id="UP001497700"/>
    </source>
</evidence>
<reference evidence="1 2" key="1">
    <citation type="journal article" date="2022" name="New Phytol.">
        <title>Ecological generalism drives hyperdiversity of secondary metabolite gene clusters in xylarialean endophytes.</title>
        <authorList>
            <person name="Franco M.E.E."/>
            <person name="Wisecaver J.H."/>
            <person name="Arnold A.E."/>
            <person name="Ju Y.M."/>
            <person name="Slot J.C."/>
            <person name="Ahrendt S."/>
            <person name="Moore L.P."/>
            <person name="Eastman K.E."/>
            <person name="Scott K."/>
            <person name="Konkel Z."/>
            <person name="Mondo S.J."/>
            <person name="Kuo A."/>
            <person name="Hayes R.D."/>
            <person name="Haridas S."/>
            <person name="Andreopoulos B."/>
            <person name="Riley R."/>
            <person name="LaButti K."/>
            <person name="Pangilinan J."/>
            <person name="Lipzen A."/>
            <person name="Amirebrahimi M."/>
            <person name="Yan J."/>
            <person name="Adam C."/>
            <person name="Keymanesh K."/>
            <person name="Ng V."/>
            <person name="Louie K."/>
            <person name="Northen T."/>
            <person name="Drula E."/>
            <person name="Henrissat B."/>
            <person name="Hsieh H.M."/>
            <person name="Youens-Clark K."/>
            <person name="Lutzoni F."/>
            <person name="Miadlikowska J."/>
            <person name="Eastwood D.C."/>
            <person name="Hamelin R.C."/>
            <person name="Grigoriev I.V."/>
            <person name="U'Ren J.M."/>
        </authorList>
    </citation>
    <scope>NUCLEOTIDE SEQUENCE [LARGE SCALE GENOMIC DNA]</scope>
    <source>
        <strain evidence="1 2">CBS 119005</strain>
    </source>
</reference>
<sequence>MHLSTNDNAINDLKDPIRLMRQAVQIFLDQPSNQIEAGHPGFHESDQTVKMWELATFCGDFERREGKWTPSVKVQMIWSECGSTNSGRWIQVIENIAQFCFAAGSPEASQKDPFESLQHLRNTLSRHFLYTADLHKQIFDLQAQINQQQRTITALVYRRVLENIVAEENGRGPVEKWKNFLRDRVFFDNHQSNEDHKKNQEDLEKRNQELDEFLKKYQKGQYGQQHIREMTDHLYSTLSRAIHNFRLTGEDDQYDVSSSQFDPMERDFLLALKPLDANVAVDGTVDWEREQERYPIPSHLITSVQNTKGVLPSDLCAPESDTDDGNFSFGYDSSEQGSDKKSSSSEGSDEDDEDDKDEDDEDSEEE</sequence>
<organism evidence="1 2">
    <name type="scientific">Hypoxylon rubiginosum</name>
    <dbReference type="NCBI Taxonomy" id="110542"/>
    <lineage>
        <taxon>Eukaryota</taxon>
        <taxon>Fungi</taxon>
        <taxon>Dikarya</taxon>
        <taxon>Ascomycota</taxon>
        <taxon>Pezizomycotina</taxon>
        <taxon>Sordariomycetes</taxon>
        <taxon>Xylariomycetidae</taxon>
        <taxon>Xylariales</taxon>
        <taxon>Hypoxylaceae</taxon>
        <taxon>Hypoxylon</taxon>
    </lineage>
</organism>